<organism evidence="3 4">
    <name type="scientific">Glacieibacterium arshaanense</name>
    <dbReference type="NCBI Taxonomy" id="2511025"/>
    <lineage>
        <taxon>Bacteria</taxon>
        <taxon>Pseudomonadati</taxon>
        <taxon>Pseudomonadota</taxon>
        <taxon>Alphaproteobacteria</taxon>
        <taxon>Sphingomonadales</taxon>
        <taxon>Sphingosinicellaceae</taxon>
        <taxon>Glacieibacterium</taxon>
    </lineage>
</organism>
<evidence type="ECO:0000256" key="1">
    <source>
        <dbReference type="SAM" id="MobiDB-lite"/>
    </source>
</evidence>
<keyword evidence="2" id="KW-0732">Signal</keyword>
<gene>
    <name evidence="3" type="ORF">EUV02_11735</name>
</gene>
<proteinExistence type="predicted"/>
<accession>A0A4Y9EPU5</accession>
<name>A0A4Y9EPU5_9SPHN</name>
<sequence length="423" mass="44855">MRTWLVWIAVLLGMLALAPARAQEAGDAASAYTIGGIAVDVAAKTPDEARRTAYTLAQRRAWPQLWARMTGTSAASAPHLSDATLESIVAGIEVQGERFSMTRYIATLGVVFDRARASGYFTGIGGALHSEPMLLLPLLHDGGARFVYERKTPWVLAWQRYSQMVSPITYILASGSAGDNILLTAYQTSRPDRPLWRNILNRFRTVDVLVAEAVLTRLYPGGPVDALFIARHGPDSTELGRFKLRAPNQAGLDAMLDAGARGIDAIYSQALQDGRLRSEPDLIAAMEPIASGAPMFDAPERVASAAAIELLVPTPDSAAWTAAEALLRSTPTVAGVTLTSLSIGGSTGVLVQYSESREMLAYQLYLKGMTLAPTSSGLLLRRREPGDPVVTAPVVAPVAPAAAAPAGTATEAPADLPATEAPR</sequence>
<feature type="region of interest" description="Disordered" evidence="1">
    <location>
        <begin position="401"/>
        <end position="423"/>
    </location>
</feature>
<reference evidence="3 4" key="1">
    <citation type="submission" date="2019-02" db="EMBL/GenBank/DDBJ databases">
        <title>Polymorphobacter sp. isolated from the lake at the Tibet of China.</title>
        <authorList>
            <person name="Li A."/>
        </authorList>
    </citation>
    <scope>NUCLEOTIDE SEQUENCE [LARGE SCALE GENOMIC DNA]</scope>
    <source>
        <strain evidence="3 4">DJ1R-1</strain>
    </source>
</reference>
<feature type="compositionally biased region" description="Low complexity" evidence="1">
    <location>
        <begin position="401"/>
        <end position="414"/>
    </location>
</feature>
<feature type="chain" id="PRO_5021230734" evidence="2">
    <location>
        <begin position="23"/>
        <end position="423"/>
    </location>
</feature>
<keyword evidence="4" id="KW-1185">Reference proteome</keyword>
<evidence type="ECO:0000313" key="3">
    <source>
        <dbReference type="EMBL" id="TFU03801.1"/>
    </source>
</evidence>
<dbReference type="OrthoDB" id="7420165at2"/>
<comment type="caution">
    <text evidence="3">The sequence shown here is derived from an EMBL/GenBank/DDBJ whole genome shotgun (WGS) entry which is preliminary data.</text>
</comment>
<evidence type="ECO:0000256" key="2">
    <source>
        <dbReference type="SAM" id="SignalP"/>
    </source>
</evidence>
<dbReference type="AlphaFoldDB" id="A0A4Y9EPU5"/>
<protein>
    <submittedName>
        <fullName evidence="3">Heavy-metal-associated domain-containing protein</fullName>
    </submittedName>
</protein>
<dbReference type="EMBL" id="SIHO01000002">
    <property type="protein sequence ID" value="TFU03801.1"/>
    <property type="molecule type" value="Genomic_DNA"/>
</dbReference>
<feature type="signal peptide" evidence="2">
    <location>
        <begin position="1"/>
        <end position="22"/>
    </location>
</feature>
<evidence type="ECO:0000313" key="4">
    <source>
        <dbReference type="Proteomes" id="UP000297737"/>
    </source>
</evidence>
<dbReference type="Proteomes" id="UP000297737">
    <property type="component" value="Unassembled WGS sequence"/>
</dbReference>
<dbReference type="RefSeq" id="WP_135246393.1">
    <property type="nucleotide sequence ID" value="NZ_SIHO01000002.1"/>
</dbReference>